<accession>A0A1A8W4E6</accession>
<dbReference type="Proteomes" id="UP000078560">
    <property type="component" value="Unassembled WGS sequence"/>
</dbReference>
<name>A0A1A8W4E6_PLAOA</name>
<keyword evidence="3" id="KW-0479">Metal-binding</keyword>
<dbReference type="GO" id="GO:0004519">
    <property type="term" value="F:endonuclease activity"/>
    <property type="evidence" value="ECO:0007669"/>
    <property type="project" value="UniProtKB-KW"/>
</dbReference>
<keyword evidence="7" id="KW-0325">Glycoprotein</keyword>
<dbReference type="AlphaFoldDB" id="A0A1A8W4E6"/>
<proteinExistence type="inferred from homology"/>
<sequence length="326" mass="38472">MLHVRTMITLLLIFLLVFVKNIATWSDEPHMLISYIAYHNLNDTQKAIIDKIFQHSHDNHFNNPITAAAWADDIKKHDHGRAPYSFSFRRNELLDIFNDWHYVKMAYNPTQANISSVYIHAHKGKHTGAGITKHIYRTLVGVHKKPKHGTYYSYNFYLNFFIHVFSDIHQPMHTINFYNTHFINGDKGGNDITVSYRGITGNIHHLCDNIFNTRKNKWPYINMEVLKRDAITLMNKYPITSFREMLRIPEDKISYIDTIVKESHELATEHVYNRLPMEHLKKNVIFHVSKYFIKKLKRVLNKRMVLAGYRLSEYLKDILDSVPDDL</sequence>
<dbReference type="InterPro" id="IPR008947">
    <property type="entry name" value="PLipase_C/P1_nuclease_dom_sf"/>
</dbReference>
<dbReference type="EMBL" id="FLQV01000745">
    <property type="protein sequence ID" value="SBS97722.1"/>
    <property type="molecule type" value="Genomic_DNA"/>
</dbReference>
<evidence type="ECO:0000313" key="12">
    <source>
        <dbReference type="Proteomes" id="UP000078560"/>
    </source>
</evidence>
<dbReference type="PANTHER" id="PTHR33146">
    <property type="entry name" value="ENDONUCLEASE 4"/>
    <property type="match status" value="1"/>
</dbReference>
<dbReference type="GO" id="GO:0016788">
    <property type="term" value="F:hydrolase activity, acting on ester bonds"/>
    <property type="evidence" value="ECO:0007669"/>
    <property type="project" value="InterPro"/>
</dbReference>
<evidence type="ECO:0000313" key="11">
    <source>
        <dbReference type="Proteomes" id="UP000078546"/>
    </source>
</evidence>
<protein>
    <submittedName>
        <fullName evidence="9">Unspecified product</fullName>
    </submittedName>
</protein>
<evidence type="ECO:0000313" key="10">
    <source>
        <dbReference type="EMBL" id="SBS97722.1"/>
    </source>
</evidence>
<keyword evidence="4" id="KW-0255">Endonuclease</keyword>
<evidence type="ECO:0000256" key="8">
    <source>
        <dbReference type="SAM" id="SignalP"/>
    </source>
</evidence>
<keyword evidence="5" id="KW-0378">Hydrolase</keyword>
<comment type="similarity">
    <text evidence="1">Belongs to the nuclease type I family.</text>
</comment>
<dbReference type="GO" id="GO:0046872">
    <property type="term" value="F:metal ion binding"/>
    <property type="evidence" value="ECO:0007669"/>
    <property type="project" value="UniProtKB-KW"/>
</dbReference>
<keyword evidence="6" id="KW-1015">Disulfide bond</keyword>
<dbReference type="Pfam" id="PF02265">
    <property type="entry name" value="S1-P1_nuclease"/>
    <property type="match status" value="1"/>
</dbReference>
<gene>
    <name evidence="10" type="ORF">POVCU1_040420</name>
    <name evidence="9" type="ORF">POVCU2_0043760</name>
</gene>
<dbReference type="EMBL" id="FLQU01000585">
    <property type="protein sequence ID" value="SBS87646.1"/>
    <property type="molecule type" value="Genomic_DNA"/>
</dbReference>
<evidence type="ECO:0000256" key="1">
    <source>
        <dbReference type="ARBA" id="ARBA00009547"/>
    </source>
</evidence>
<dbReference type="Proteomes" id="UP000078546">
    <property type="component" value="Unassembled WGS sequence"/>
</dbReference>
<dbReference type="SUPFAM" id="SSF48537">
    <property type="entry name" value="Phospholipase C/P1 nuclease"/>
    <property type="match status" value="1"/>
</dbReference>
<keyword evidence="2" id="KW-0540">Nuclease</keyword>
<organism evidence="9 12">
    <name type="scientific">Plasmodium ovale curtisi</name>
    <dbReference type="NCBI Taxonomy" id="864141"/>
    <lineage>
        <taxon>Eukaryota</taxon>
        <taxon>Sar</taxon>
        <taxon>Alveolata</taxon>
        <taxon>Apicomplexa</taxon>
        <taxon>Aconoidasida</taxon>
        <taxon>Haemosporida</taxon>
        <taxon>Plasmodiidae</taxon>
        <taxon>Plasmodium</taxon>
        <taxon>Plasmodium (Plasmodium)</taxon>
    </lineage>
</organism>
<dbReference type="GO" id="GO:0006308">
    <property type="term" value="P:DNA catabolic process"/>
    <property type="evidence" value="ECO:0007669"/>
    <property type="project" value="InterPro"/>
</dbReference>
<evidence type="ECO:0000313" key="9">
    <source>
        <dbReference type="EMBL" id="SBS87646.1"/>
    </source>
</evidence>
<evidence type="ECO:0000256" key="5">
    <source>
        <dbReference type="ARBA" id="ARBA00022801"/>
    </source>
</evidence>
<dbReference type="VEuPathDB" id="PlasmoDB:PocGH01_13047800"/>
<dbReference type="CDD" id="cd11010">
    <property type="entry name" value="S1-P1_nuclease"/>
    <property type="match status" value="1"/>
</dbReference>
<evidence type="ECO:0000256" key="3">
    <source>
        <dbReference type="ARBA" id="ARBA00022723"/>
    </source>
</evidence>
<evidence type="ECO:0000256" key="4">
    <source>
        <dbReference type="ARBA" id="ARBA00022759"/>
    </source>
</evidence>
<dbReference type="InterPro" id="IPR003154">
    <property type="entry name" value="S1/P1nuclease"/>
</dbReference>
<dbReference type="GO" id="GO:0003676">
    <property type="term" value="F:nucleic acid binding"/>
    <property type="evidence" value="ECO:0007669"/>
    <property type="project" value="InterPro"/>
</dbReference>
<dbReference type="PANTHER" id="PTHR33146:SF10">
    <property type="entry name" value="STRAND-SPECIFIC NUCLEASE, PUTATIVE-RELATED"/>
    <property type="match status" value="1"/>
</dbReference>
<reference evidence="9" key="1">
    <citation type="submission" date="2016-05" db="EMBL/GenBank/DDBJ databases">
        <authorList>
            <person name="Lavstsen T."/>
            <person name="Jespersen J.S."/>
        </authorList>
    </citation>
    <scope>NUCLEOTIDE SEQUENCE [LARGE SCALE GENOMIC DNA]</scope>
</reference>
<feature type="chain" id="PRO_5015059661" evidence="8">
    <location>
        <begin position="25"/>
        <end position="326"/>
    </location>
</feature>
<evidence type="ECO:0000256" key="2">
    <source>
        <dbReference type="ARBA" id="ARBA00022722"/>
    </source>
</evidence>
<evidence type="ECO:0000256" key="6">
    <source>
        <dbReference type="ARBA" id="ARBA00023157"/>
    </source>
</evidence>
<dbReference type="Gene3D" id="1.10.575.10">
    <property type="entry name" value="P1 Nuclease"/>
    <property type="match status" value="1"/>
</dbReference>
<feature type="signal peptide" evidence="8">
    <location>
        <begin position="1"/>
        <end position="24"/>
    </location>
</feature>
<reference evidence="11 12" key="2">
    <citation type="submission" date="2016-05" db="EMBL/GenBank/DDBJ databases">
        <authorList>
            <person name="Naeem Raeece"/>
        </authorList>
    </citation>
    <scope>NUCLEOTIDE SEQUENCE [LARGE SCALE GENOMIC DNA]</scope>
</reference>
<keyword evidence="8" id="KW-0732">Signal</keyword>
<evidence type="ECO:0000256" key="7">
    <source>
        <dbReference type="ARBA" id="ARBA00023180"/>
    </source>
</evidence>